<sequence>MRIERNVAIDNCYIRISDAPAEEARILAPHLAVDLDHDGNVVGWDVYEASENEELISFLSTALPESALVEALERSEARLAA</sequence>
<organism evidence="1 2">
    <name type="scientific">Roseiterribacter gracilis</name>
    <dbReference type="NCBI Taxonomy" id="2812848"/>
    <lineage>
        <taxon>Bacteria</taxon>
        <taxon>Pseudomonadati</taxon>
        <taxon>Pseudomonadota</taxon>
        <taxon>Alphaproteobacteria</taxon>
        <taxon>Rhodospirillales</taxon>
        <taxon>Roseiterribacteraceae</taxon>
        <taxon>Roseiterribacter</taxon>
    </lineage>
</organism>
<evidence type="ECO:0000313" key="1">
    <source>
        <dbReference type="EMBL" id="GIL41810.1"/>
    </source>
</evidence>
<keyword evidence="2" id="KW-1185">Reference proteome</keyword>
<dbReference type="Pfam" id="PF10049">
    <property type="entry name" value="DUF2283"/>
    <property type="match status" value="1"/>
</dbReference>
<proteinExistence type="predicted"/>
<protein>
    <recommendedName>
        <fullName evidence="3">DUF2283 domain-containing protein</fullName>
    </recommendedName>
</protein>
<dbReference type="EMBL" id="BOPV01000001">
    <property type="protein sequence ID" value="GIL41810.1"/>
    <property type="molecule type" value="Genomic_DNA"/>
</dbReference>
<reference evidence="1" key="1">
    <citation type="submission" date="2021-02" db="EMBL/GenBank/DDBJ databases">
        <title>Genome sequence of Rhodospirillales sp. strain TMPK1 isolated from soil.</title>
        <authorList>
            <person name="Nakai R."/>
            <person name="Kusada H."/>
            <person name="Tamaki H."/>
        </authorList>
    </citation>
    <scope>NUCLEOTIDE SEQUENCE</scope>
    <source>
        <strain evidence="1">TMPK1</strain>
    </source>
</reference>
<accession>A0A8S8XLZ0</accession>
<gene>
    <name evidence="1" type="ORF">TMPK1_40470</name>
</gene>
<evidence type="ECO:0000313" key="2">
    <source>
        <dbReference type="Proteomes" id="UP000681075"/>
    </source>
</evidence>
<dbReference type="Proteomes" id="UP000681075">
    <property type="component" value="Unassembled WGS sequence"/>
</dbReference>
<comment type="caution">
    <text evidence="1">The sequence shown here is derived from an EMBL/GenBank/DDBJ whole genome shotgun (WGS) entry which is preliminary data.</text>
</comment>
<evidence type="ECO:0008006" key="3">
    <source>
        <dbReference type="Google" id="ProtNLM"/>
    </source>
</evidence>
<name>A0A8S8XLZ0_9PROT</name>
<dbReference type="InterPro" id="IPR019270">
    <property type="entry name" value="DUF2283"/>
</dbReference>
<dbReference type="RefSeq" id="WP_420245465.1">
    <property type="nucleotide sequence ID" value="NZ_BOPV01000001.1"/>
</dbReference>
<dbReference type="AlphaFoldDB" id="A0A8S8XLZ0"/>